<dbReference type="Pfam" id="PF13359">
    <property type="entry name" value="DDE_Tnp_4"/>
    <property type="match status" value="2"/>
</dbReference>
<evidence type="ECO:0000259" key="3">
    <source>
        <dbReference type="Pfam" id="PF13359"/>
    </source>
</evidence>
<protein>
    <recommendedName>
        <fullName evidence="3">DDE Tnp4 domain-containing protein</fullName>
    </recommendedName>
</protein>
<gene>
    <name evidence="4" type="ORF">Gotri_003900</name>
</gene>
<keyword evidence="5" id="KW-1185">Reference proteome</keyword>
<dbReference type="PANTHER" id="PTHR46250:SF17">
    <property type="entry name" value="MYB_SANT-LIKE DOMAIN-CONTAINING PROTEIN"/>
    <property type="match status" value="1"/>
</dbReference>
<proteinExistence type="predicted"/>
<dbReference type="EMBL" id="JABEZW010000011">
    <property type="protein sequence ID" value="MBA0779678.1"/>
    <property type="molecule type" value="Genomic_DNA"/>
</dbReference>
<dbReference type="AlphaFoldDB" id="A0A7J9F3D5"/>
<feature type="domain" description="DDE Tnp4" evidence="3">
    <location>
        <begin position="225"/>
        <end position="283"/>
    </location>
</feature>
<evidence type="ECO:0000313" key="4">
    <source>
        <dbReference type="EMBL" id="MBA0779678.1"/>
    </source>
</evidence>
<dbReference type="GO" id="GO:0046872">
    <property type="term" value="F:metal ion binding"/>
    <property type="evidence" value="ECO:0007669"/>
    <property type="project" value="UniProtKB-KW"/>
</dbReference>
<keyword evidence="2" id="KW-0479">Metal-binding</keyword>
<evidence type="ECO:0000313" key="5">
    <source>
        <dbReference type="Proteomes" id="UP000593568"/>
    </source>
</evidence>
<dbReference type="PANTHER" id="PTHR46250">
    <property type="entry name" value="MYB/SANT-LIKE DNA-BINDING DOMAIN PROTEIN-RELATED"/>
    <property type="match status" value="1"/>
</dbReference>
<name>A0A7J9F3D5_9ROSI</name>
<comment type="cofactor">
    <cofactor evidence="1">
        <name>a divalent metal cation</name>
        <dbReference type="ChEBI" id="CHEBI:60240"/>
    </cofactor>
</comment>
<dbReference type="Proteomes" id="UP000593568">
    <property type="component" value="Unassembled WGS sequence"/>
</dbReference>
<comment type="caution">
    <text evidence="4">The sequence shown here is derived from an EMBL/GenBank/DDBJ whole genome shotgun (WGS) entry which is preliminary data.</text>
</comment>
<accession>A0A7J9F3D5</accession>
<feature type="domain" description="DDE Tnp4" evidence="3">
    <location>
        <begin position="2"/>
        <end position="103"/>
    </location>
</feature>
<reference evidence="4 5" key="1">
    <citation type="journal article" date="2019" name="Genome Biol. Evol.">
        <title>Insights into the evolution of the New World diploid cottons (Gossypium, subgenus Houzingenia) based on genome sequencing.</title>
        <authorList>
            <person name="Grover C.E."/>
            <person name="Arick M.A. 2nd"/>
            <person name="Thrash A."/>
            <person name="Conover J.L."/>
            <person name="Sanders W.S."/>
            <person name="Peterson D.G."/>
            <person name="Frelichowski J.E."/>
            <person name="Scheffler J.A."/>
            <person name="Scheffler B.E."/>
            <person name="Wendel J.F."/>
        </authorList>
    </citation>
    <scope>NUCLEOTIDE SEQUENCE [LARGE SCALE GENOMIC DNA]</scope>
    <source>
        <strain evidence="4">8</strain>
        <tissue evidence="4">Leaf</tissue>
    </source>
</reference>
<evidence type="ECO:0000256" key="2">
    <source>
        <dbReference type="ARBA" id="ARBA00022723"/>
    </source>
</evidence>
<evidence type="ECO:0000256" key="1">
    <source>
        <dbReference type="ARBA" id="ARBA00001968"/>
    </source>
</evidence>
<dbReference type="InterPro" id="IPR027806">
    <property type="entry name" value="HARBI1_dom"/>
</dbReference>
<sequence>MLGFCTPDIHFVYVLPGWEGSVVDGRVLQDAISRRYGLKVPHGCYYLVDASSTNCERFFVPFRGQIYHLNELHQGYQPSTPEEFFNMKHASARNVNERCFGKWVLEEDVVLVACMLDLHNVETFNAYTRFKAGYLNELERIRKDNSNFGWDEHRQLVVAKDVVWNSYISSHKEASQFRHRTFPYYDQLTAIYAKDKATGKDAQTAATIIEEIDAKDVATNCLGALDGTHIKIRVPKVDKPRYRTRKSDIATNMLGVCTPDIHFVYVLPGWEGSIADGRVLRDAISRRHELKFLHAELGEELPSNVIDNDESNIVNTHPSDAWKWVPEEDATLVSCMVNLHNVGTFNANMRFKAGYLNELERMLEKVLPHAMLKAKPNLESRIRTLKRDLAIVYDMLSGKDNSSFGWDKHR</sequence>
<organism evidence="4 5">
    <name type="scientific">Gossypium trilobum</name>
    <dbReference type="NCBI Taxonomy" id="34281"/>
    <lineage>
        <taxon>Eukaryota</taxon>
        <taxon>Viridiplantae</taxon>
        <taxon>Streptophyta</taxon>
        <taxon>Embryophyta</taxon>
        <taxon>Tracheophyta</taxon>
        <taxon>Spermatophyta</taxon>
        <taxon>Magnoliopsida</taxon>
        <taxon>eudicotyledons</taxon>
        <taxon>Gunneridae</taxon>
        <taxon>Pentapetalae</taxon>
        <taxon>rosids</taxon>
        <taxon>malvids</taxon>
        <taxon>Malvales</taxon>
        <taxon>Malvaceae</taxon>
        <taxon>Malvoideae</taxon>
        <taxon>Gossypium</taxon>
    </lineage>
</organism>